<feature type="compositionally biased region" description="Low complexity" evidence="1">
    <location>
        <begin position="2052"/>
        <end position="2071"/>
    </location>
</feature>
<dbReference type="EMBL" id="CP056071">
    <property type="protein sequence ID" value="UKK01929.2"/>
    <property type="molecule type" value="Genomic_DNA"/>
</dbReference>
<evidence type="ECO:0000313" key="2">
    <source>
        <dbReference type="EMBL" id="UKK01929.2"/>
    </source>
</evidence>
<accession>A0A976MCN4</accession>
<gene>
    <name evidence="2" type="ORF">MACK_001282</name>
</gene>
<reference evidence="2" key="1">
    <citation type="submission" date="2022-07" db="EMBL/GenBank/DDBJ databases">
        <title>Evaluation of T. orientalis genome assembly methods using nanopore sequencing and analysis of variation between genomes.</title>
        <authorList>
            <person name="Yam J."/>
            <person name="Micallef M.L."/>
            <person name="Liu M."/>
            <person name="Djordjevic S.P."/>
            <person name="Bogema D.R."/>
            <person name="Jenkins C."/>
        </authorList>
    </citation>
    <scope>NUCLEOTIDE SEQUENCE</scope>
    <source>
        <strain evidence="2">Goon Nure</strain>
    </source>
</reference>
<feature type="region of interest" description="Disordered" evidence="1">
    <location>
        <begin position="1959"/>
        <end position="1989"/>
    </location>
</feature>
<feature type="region of interest" description="Disordered" evidence="1">
    <location>
        <begin position="1647"/>
        <end position="1671"/>
    </location>
</feature>
<organism evidence="2 3">
    <name type="scientific">Theileria orientalis</name>
    <dbReference type="NCBI Taxonomy" id="68886"/>
    <lineage>
        <taxon>Eukaryota</taxon>
        <taxon>Sar</taxon>
        <taxon>Alveolata</taxon>
        <taxon>Apicomplexa</taxon>
        <taxon>Aconoidasida</taxon>
        <taxon>Piroplasmida</taxon>
        <taxon>Theileriidae</taxon>
        <taxon>Theileria</taxon>
    </lineage>
</organism>
<evidence type="ECO:0000256" key="1">
    <source>
        <dbReference type="SAM" id="MobiDB-lite"/>
    </source>
</evidence>
<feature type="region of interest" description="Disordered" evidence="1">
    <location>
        <begin position="302"/>
        <end position="330"/>
    </location>
</feature>
<evidence type="ECO:0000313" key="3">
    <source>
        <dbReference type="Proteomes" id="UP000244811"/>
    </source>
</evidence>
<proteinExistence type="predicted"/>
<protein>
    <submittedName>
        <fullName evidence="2">Uncharacterized protein</fullName>
    </submittedName>
</protein>
<name>A0A976MCN4_THEOR</name>
<dbReference type="Proteomes" id="UP000244811">
    <property type="component" value="Chromosome 2"/>
</dbReference>
<feature type="compositionally biased region" description="Basic and acidic residues" evidence="1">
    <location>
        <begin position="1647"/>
        <end position="1666"/>
    </location>
</feature>
<sequence length="2117" mass="231002">MIEDKLFWHNDITSTSTHTLYQYNNKIQPTRNHNQHQQSYNNMPVIYLYVRKPYTYRAGKCVTVKVWCENEYEHSKLFIKRIHTFTPPTEGCIYVFRGSKGSENYLTLKNGGTYSSAKLKCVDVYFNKYDYKNKPLLFVLHFENGGRNGVSNKYYRMSCFDQDKGRCKGIDELCDYKNDSDILCALVKESDVLSNVLMYDIMQRPTSNGNTCTYNCGKIQVTKDTNGQDPKLGTDFKRYKHQPGSGAKGVTKACVTYLCQALLDSGKAELDKVQGKPYSCITVYFGGKAKRACTDKCKAPGAKACTQGTGEGSACPSPTSGGGNTCPAAPGDGTTDHQEVPLMIALQKQSNSDSNNTDYYVHRRKAKNGVTGSNTDQYYWVKLGNNGHENGLKQLLADIGFQTASNGLGTSSRVQTMIVPLLKRLEFDLTDSVVILLDKKNGSGGYNDTDITRAIKTQQTGGKNGTINLLQLSNGDNKIKVTYDQNGNNKCLTKYKYRVVEHDFANAVKGLVDKCSAGLRFLVPRKENGNGGGDTKYAQLKLYSSATETDAQHLEYKYYTRVGNGDHTESKVYVVFYNGTGDGAGDPRPLLLCYQGQTYRPKDKTGYDEQTWVKVDGVDKLCNGDDTSNGQNEPLLKAVTEVVGFLNRVQLQVHPGMTKGAGQQCTTGTTSAPGATCQAGTSNGSGECKYDVHQFQSYQIKVKVTCSQVNGSNGSKCYKKLIHQPAGINGDLASNANFRLGDVEYCKNGGGGSGRTGSIKYYQNGSNGVQNVSDNNKYSPLVAVWAYFYDQDTQYKDPLLVVLMFRVSRTEAKECYKLTSSGSGSLAWAKDPNEACKKDGPELARHLDEIRYCLKYVLKVELQHNGTKGSGYKLEGRNAKDGTPVQFNKDINGTGTVNVTVQECTALSDSGYKCFKHGLTEALKGHQHEVAGLAFTLPGTNGGSVGKVIEIPLYSGAAGQCTGDAASQKLVGQDVTCTNGPGPAPGPAPGAKITYNQCMGDVCVYFYGKGGKTGSISENQTDTVPLMLRYNKQFYRPETRDSYFQKWVCVPTLCTVDKECCCSVSGSGGHGTDCSKLVTQLNEVNAALNQIDLCPDKSTTGGYGLPENGQGGGGHKLANEVGNVRVKVVTQTPGGDGAKNAYVRVVHRTKNGFQIGDIKYNNQDIVEKGITPNGAGGDSGKITVSGGNHQVDVSTNRWNTVVVYYSKTDSKHQLPQLIVVLKTDNELTNGSGQTVTGPANTAYGYYILATQSGVSNGSGYEYKWRLVNSQSGGSGVQLDDATDFRLLNAGVILLERRDKSGGSYGDEQLKTAIASAIQNKSLNESPGNSKDVNRLQDKNIKVTDETGTGGGSVTHQCLNNTGFKVMTHDLDNLVKLNGQFGGTLSTVALITGLKLLIPTNEKDKYKQVKLVDNGSKDATDDKGSIMYHQSKNDKIYVFFYGSDPRPLLVCYDNWAYSPKTLNGYFTDWHKAEGVTKCGCDQTPLPKTCDKCPVVSELVRVSDFLNPVKLQVLPSKTKPYTIHWFNTQPIRIKVEEQKATDKFCYNRYTHSHAGIRGNGKGFRLGNIYHGKECIKENGTKTPSNGKCISASDVDDPKKLHRASPEVVVFYYKGDKNHRNPLLVALRQPDPDTTWDKRHKPYFELQKKVDPKEQKEYTRGTKPQDLKLADTSPEGELARTLDSILFNISQKLRVVLSTRPVARPYSATGAYQENAVTLKEFRETKQKDLARVADEAAKAAEEAKASGGTKGILTDPQAIKSSLTHHVLRETQYQAQLFEAGGTQAVSSSPSNLKITIREVDCSTIYSQGGYRCFRHLLTTATGIDQVGGLKLAVFEGQGGQVGGGGQGEITLCTGNGTADPQPVELRYTTCKGDLFVFFYDEDPRPLLLCYDSGAYCPRDMAGYCREWVRVNDSASGTTTSSGCADPKIGDPKVLTALYDVSQFMNPVRLCLTEEAYKKLDPEHGQDSQPEAQPGPVATSGQSEKAKHHSYIIHKESQPPVCVRVTGIDLRCYKQYVHQPEKHGFRLGQVTYASAEDGGAAKPAQNGTCTASQTPGPAGPAGTTGDACSPAAPGTPSTTTNGFCFEYDSSKQLLSVCVYYYMYDSGHKWPLVVELGFKR</sequence>
<feature type="region of interest" description="Disordered" evidence="1">
    <location>
        <begin position="2036"/>
        <end position="2071"/>
    </location>
</feature>